<dbReference type="AlphaFoldDB" id="A0A816E4U2"/>
<evidence type="ECO:0000313" key="4">
    <source>
        <dbReference type="Proteomes" id="UP000663828"/>
    </source>
</evidence>
<keyword evidence="4" id="KW-1185">Reference proteome</keyword>
<protein>
    <submittedName>
        <fullName evidence="3">Uncharacterized protein</fullName>
    </submittedName>
</protein>
<gene>
    <name evidence="2" type="ORF">EDS130_LOCUS2683</name>
    <name evidence="3" type="ORF">XAT740_LOCUS54106</name>
</gene>
<evidence type="ECO:0000313" key="2">
    <source>
        <dbReference type="EMBL" id="CAF0758557.1"/>
    </source>
</evidence>
<dbReference type="EMBL" id="CAJNOR010009558">
    <property type="protein sequence ID" value="CAF1645813.1"/>
    <property type="molecule type" value="Genomic_DNA"/>
</dbReference>
<organism evidence="3 4">
    <name type="scientific">Adineta ricciae</name>
    <name type="common">Rotifer</name>
    <dbReference type="NCBI Taxonomy" id="249248"/>
    <lineage>
        <taxon>Eukaryota</taxon>
        <taxon>Metazoa</taxon>
        <taxon>Spiralia</taxon>
        <taxon>Gnathifera</taxon>
        <taxon>Rotifera</taxon>
        <taxon>Eurotatoria</taxon>
        <taxon>Bdelloidea</taxon>
        <taxon>Adinetida</taxon>
        <taxon>Adinetidae</taxon>
        <taxon>Adineta</taxon>
    </lineage>
</organism>
<name>A0A816E4U2_ADIRI</name>
<dbReference type="OrthoDB" id="10030840at2759"/>
<sequence>MTTGKTSFENTSNLLTSTTTGINSHRTTTSSSFDKDDMKAILTYAIPLSCFAIVIVLMFIVGFHRRHRVLEKWSSLTRMRNTNPRFIERGGLRRDSEYESQNDGFVHVTVINEDGQCQKEPQFHLATIS</sequence>
<proteinExistence type="predicted"/>
<evidence type="ECO:0000256" key="1">
    <source>
        <dbReference type="SAM" id="Phobius"/>
    </source>
</evidence>
<keyword evidence="1" id="KW-0812">Transmembrane</keyword>
<feature type="transmembrane region" description="Helical" evidence="1">
    <location>
        <begin position="41"/>
        <end position="63"/>
    </location>
</feature>
<accession>A0A816E4U2</accession>
<keyword evidence="1" id="KW-0472">Membrane</keyword>
<comment type="caution">
    <text evidence="3">The sequence shown here is derived from an EMBL/GenBank/DDBJ whole genome shotgun (WGS) entry which is preliminary data.</text>
</comment>
<dbReference type="EMBL" id="CAJNOJ010000006">
    <property type="protein sequence ID" value="CAF0758557.1"/>
    <property type="molecule type" value="Genomic_DNA"/>
</dbReference>
<evidence type="ECO:0000313" key="3">
    <source>
        <dbReference type="EMBL" id="CAF1645813.1"/>
    </source>
</evidence>
<dbReference type="Proteomes" id="UP000663828">
    <property type="component" value="Unassembled WGS sequence"/>
</dbReference>
<reference evidence="3" key="1">
    <citation type="submission" date="2021-02" db="EMBL/GenBank/DDBJ databases">
        <authorList>
            <person name="Nowell W R."/>
        </authorList>
    </citation>
    <scope>NUCLEOTIDE SEQUENCE</scope>
</reference>
<keyword evidence="1" id="KW-1133">Transmembrane helix</keyword>
<dbReference type="Proteomes" id="UP000663852">
    <property type="component" value="Unassembled WGS sequence"/>
</dbReference>